<dbReference type="Pfam" id="PF03459">
    <property type="entry name" value="TOBE"/>
    <property type="match status" value="2"/>
</dbReference>
<sequence length="274" mass="28068">MATRRGRQAEAIELQGALRMTIGGADLGGANRVELLRAVGEQGSITHAAKAVGMSYKGAWDAIDAMNTLAGEPLVERATGGRGGGSTRLTARGEQLVERFAQVEAVHARFVRLLSDEGIDLAQEFDLLKMLNMKTSARNQLTGTVSGYKAGAVNDEIELTLAGGAKVVAVVTRDSTEQLGLRPGATAFALIKASSVMLATDLGDVRLSARNQLHGTITAVSPGAVNTEVVLDIGGGASVAAVVTQASAQALGLKVGGSATALFKASSVILGTMV</sequence>
<dbReference type="EMBL" id="CP015118">
    <property type="protein sequence ID" value="ARN22532.1"/>
    <property type="molecule type" value="Genomic_DNA"/>
</dbReference>
<evidence type="ECO:0000313" key="6">
    <source>
        <dbReference type="EMBL" id="ARN22532.1"/>
    </source>
</evidence>
<dbReference type="InterPro" id="IPR036388">
    <property type="entry name" value="WH-like_DNA-bd_sf"/>
</dbReference>
<evidence type="ECO:0000256" key="3">
    <source>
        <dbReference type="ARBA" id="ARBA00022505"/>
    </source>
</evidence>
<dbReference type="InterPro" id="IPR051815">
    <property type="entry name" value="Molybdate_resp_trans_reg"/>
</dbReference>
<dbReference type="Pfam" id="PF00126">
    <property type="entry name" value="HTH_1"/>
    <property type="match status" value="1"/>
</dbReference>
<dbReference type="InterPro" id="IPR000847">
    <property type="entry name" value="LysR_HTH_N"/>
</dbReference>
<evidence type="ECO:0000256" key="1">
    <source>
        <dbReference type="ARBA" id="ARBA00008110"/>
    </source>
</evidence>
<dbReference type="RefSeq" id="WP_085752835.1">
    <property type="nucleotide sequence ID" value="NZ_BSPR01000020.1"/>
</dbReference>
<keyword evidence="7" id="KW-1185">Reference proteome</keyword>
<dbReference type="PIRSF" id="PIRSF005763">
    <property type="entry name" value="Txn_reg_ModE"/>
    <property type="match status" value="1"/>
</dbReference>
<dbReference type="SUPFAM" id="SSF50331">
    <property type="entry name" value="MOP-like"/>
    <property type="match status" value="2"/>
</dbReference>
<comment type="similarity">
    <text evidence="1 5">Belongs to the ModE family.</text>
</comment>
<dbReference type="Gene3D" id="1.10.10.10">
    <property type="entry name" value="Winged helix-like DNA-binding domain superfamily/Winged helix DNA-binding domain"/>
    <property type="match status" value="1"/>
</dbReference>
<keyword evidence="4" id="KW-0677">Repeat</keyword>
<dbReference type="PROSITE" id="PS51866">
    <property type="entry name" value="MOP"/>
    <property type="match status" value="2"/>
</dbReference>
<reference evidence="6 7" key="1">
    <citation type="submission" date="2016-04" db="EMBL/GenBank/DDBJ databases">
        <title>Complete genome sequence of natural rubber-degrading, novel Gram-negative bacterium, Rhizobacter gummiphilus strain NS21.</title>
        <authorList>
            <person name="Tabata M."/>
            <person name="Kasai D."/>
            <person name="Fukuda M."/>
        </authorList>
    </citation>
    <scope>NUCLEOTIDE SEQUENCE [LARGE SCALE GENOMIC DNA]</scope>
    <source>
        <strain evidence="6 7">NS21</strain>
    </source>
</reference>
<organism evidence="6 7">
    <name type="scientific">Piscinibacter gummiphilus</name>
    <dbReference type="NCBI Taxonomy" id="946333"/>
    <lineage>
        <taxon>Bacteria</taxon>
        <taxon>Pseudomonadati</taxon>
        <taxon>Pseudomonadota</taxon>
        <taxon>Betaproteobacteria</taxon>
        <taxon>Burkholderiales</taxon>
        <taxon>Sphaerotilaceae</taxon>
        <taxon>Piscinibacter</taxon>
    </lineage>
</organism>
<evidence type="ECO:0000256" key="2">
    <source>
        <dbReference type="ARBA" id="ARBA00022448"/>
    </source>
</evidence>
<evidence type="ECO:0000313" key="7">
    <source>
        <dbReference type="Proteomes" id="UP000193427"/>
    </source>
</evidence>
<dbReference type="InterPro" id="IPR004606">
    <property type="entry name" value="Mop_domain"/>
</dbReference>
<evidence type="ECO:0000256" key="5">
    <source>
        <dbReference type="PIRNR" id="PIRNR005763"/>
    </source>
</evidence>
<dbReference type="PANTHER" id="PTHR30432">
    <property type="entry name" value="TRANSCRIPTIONAL REGULATOR MODE"/>
    <property type="match status" value="1"/>
</dbReference>
<dbReference type="NCBIfam" id="TIGR00638">
    <property type="entry name" value="Mop"/>
    <property type="match status" value="2"/>
</dbReference>
<dbReference type="STRING" id="946333.A4W93_22920"/>
<dbReference type="InterPro" id="IPR008995">
    <property type="entry name" value="Mo/tungstate-bd_C_term_dom"/>
</dbReference>
<dbReference type="GO" id="GO:0003700">
    <property type="term" value="F:DNA-binding transcription factor activity"/>
    <property type="evidence" value="ECO:0007669"/>
    <property type="project" value="InterPro"/>
</dbReference>
<dbReference type="InterPro" id="IPR016462">
    <property type="entry name" value="ModE"/>
</dbReference>
<dbReference type="InterPro" id="IPR005116">
    <property type="entry name" value="Transp-assoc_OB_typ1"/>
</dbReference>
<dbReference type="GO" id="GO:0015689">
    <property type="term" value="P:molybdate ion transport"/>
    <property type="evidence" value="ECO:0007669"/>
    <property type="project" value="UniProtKB-UniRule"/>
</dbReference>
<dbReference type="NCBIfam" id="TIGR00637">
    <property type="entry name" value="ModE_repress"/>
    <property type="match status" value="1"/>
</dbReference>
<name>A0A1W6LE42_9BURK</name>
<dbReference type="InterPro" id="IPR036390">
    <property type="entry name" value="WH_DNA-bd_sf"/>
</dbReference>
<dbReference type="AlphaFoldDB" id="A0A1W6LE42"/>
<keyword evidence="3 5" id="KW-0500">Molybdenum</keyword>
<dbReference type="GO" id="GO:0030151">
    <property type="term" value="F:molybdenum ion binding"/>
    <property type="evidence" value="ECO:0007669"/>
    <property type="project" value="UniProtKB-UniRule"/>
</dbReference>
<dbReference type="Gene3D" id="2.40.50.100">
    <property type="match status" value="2"/>
</dbReference>
<dbReference type="Proteomes" id="UP000193427">
    <property type="component" value="Chromosome"/>
</dbReference>
<gene>
    <name evidence="6" type="ORF">A4W93_22920</name>
</gene>
<proteinExistence type="inferred from homology"/>
<protein>
    <submittedName>
        <fullName evidence="6">Molybdenum-dependent transcriptional regulator</fullName>
    </submittedName>
</protein>
<dbReference type="OrthoDB" id="9800709at2"/>
<evidence type="ECO:0000256" key="4">
    <source>
        <dbReference type="ARBA" id="ARBA00022737"/>
    </source>
</evidence>
<dbReference type="KEGG" id="rgu:A4W93_22920"/>
<keyword evidence="2 5" id="KW-0813">Transport</keyword>
<dbReference type="PANTHER" id="PTHR30432:SF1">
    <property type="entry name" value="DNA-BINDING TRANSCRIPTIONAL DUAL REGULATOR MODE"/>
    <property type="match status" value="1"/>
</dbReference>
<dbReference type="InterPro" id="IPR003725">
    <property type="entry name" value="ModE-bd_N"/>
</dbReference>
<accession>A0A1W6LE42</accession>
<dbReference type="SUPFAM" id="SSF46785">
    <property type="entry name" value="Winged helix' DNA-binding domain"/>
    <property type="match status" value="1"/>
</dbReference>